<feature type="compositionally biased region" description="Basic and acidic residues" evidence="1">
    <location>
        <begin position="290"/>
        <end position="311"/>
    </location>
</feature>
<accession>A0ABM4AVZ7</accession>
<keyword evidence="2" id="KW-0732">Signal</keyword>
<name>A0ABM4AVZ7_VANTA</name>
<feature type="compositionally biased region" description="Pro residues" evidence="1">
    <location>
        <begin position="183"/>
        <end position="197"/>
    </location>
</feature>
<feature type="compositionally biased region" description="Basic and acidic residues" evidence="1">
    <location>
        <begin position="256"/>
        <end position="266"/>
    </location>
</feature>
<evidence type="ECO:0000313" key="3">
    <source>
        <dbReference type="Proteomes" id="UP001652626"/>
    </source>
</evidence>
<evidence type="ECO:0000256" key="2">
    <source>
        <dbReference type="SAM" id="SignalP"/>
    </source>
</evidence>
<feature type="compositionally biased region" description="Basic and acidic residues" evidence="1">
    <location>
        <begin position="235"/>
        <end position="246"/>
    </location>
</feature>
<feature type="region of interest" description="Disordered" evidence="1">
    <location>
        <begin position="336"/>
        <end position="391"/>
    </location>
</feature>
<feature type="compositionally biased region" description="Basic and acidic residues" evidence="1">
    <location>
        <begin position="336"/>
        <end position="389"/>
    </location>
</feature>
<sequence>MFKFISALCFTAVVTAGPATESYKDQFCTDPRTMTKHAAYTEWADAYSCSRHRCQPGGRNLAIYTVGCKRVEAPESAIECEEVVEDTNMQFPYCCTRLRCLVVVRGEVWTRVLGQPWETLPAAPWSHMYKMKKPPPSDEHFGNKNIATGPIYEIQSDVEQKSQDQMLRSSKKVTPAPDCDEPAPAPASVPSPAPAPAPDIVVPALIALSTSNDEKPQKSDKTRHKRVKKPQSRSEAIEENRDHNEVDFEDSPASDKLQDTSDEKTLDGFGVTQNIQPKAIWTDIPQNQWNEHDPATDVESQRNPDEKKEKSSGLQALVDAIGNRMRDIENVVQRMTEKVHNKLPENDLSSAEKRSEGGTDKRVHKADKENVKDEFEIPKKPNTDNEHYKRFTVKNRGSKYLRSATDVTSEQPLFVEDTNLNGYFSDASNSVVRRASAPKGPAPTYVAPVDSRRRAHAPDASAEAARRHRKRAHKKRKNKTHKKHRGKEDKKKRFNKLSSAELDKNVVSLEDSSVL</sequence>
<dbReference type="RefSeq" id="XP_064075477.1">
    <property type="nucleotide sequence ID" value="XM_064219407.1"/>
</dbReference>
<dbReference type="Proteomes" id="UP001652626">
    <property type="component" value="Chromosome 28"/>
</dbReference>
<dbReference type="GeneID" id="113391797"/>
<feature type="compositionally biased region" description="Low complexity" evidence="1">
    <location>
        <begin position="198"/>
        <end position="207"/>
    </location>
</feature>
<gene>
    <name evidence="4" type="primary">LOC113391797</name>
</gene>
<reference evidence="4" key="1">
    <citation type="submission" date="2025-08" db="UniProtKB">
        <authorList>
            <consortium name="RefSeq"/>
        </authorList>
    </citation>
    <scope>IDENTIFICATION</scope>
    <source>
        <tissue evidence="4">Whole body</tissue>
    </source>
</reference>
<feature type="chain" id="PRO_5047198768" evidence="2">
    <location>
        <begin position="17"/>
        <end position="515"/>
    </location>
</feature>
<keyword evidence="3" id="KW-1185">Reference proteome</keyword>
<proteinExistence type="predicted"/>
<organism evidence="3 4">
    <name type="scientific">Vanessa tameamea</name>
    <name type="common">Kamehameha butterfly</name>
    <dbReference type="NCBI Taxonomy" id="334116"/>
    <lineage>
        <taxon>Eukaryota</taxon>
        <taxon>Metazoa</taxon>
        <taxon>Ecdysozoa</taxon>
        <taxon>Arthropoda</taxon>
        <taxon>Hexapoda</taxon>
        <taxon>Insecta</taxon>
        <taxon>Pterygota</taxon>
        <taxon>Neoptera</taxon>
        <taxon>Endopterygota</taxon>
        <taxon>Lepidoptera</taxon>
        <taxon>Glossata</taxon>
        <taxon>Ditrysia</taxon>
        <taxon>Papilionoidea</taxon>
        <taxon>Nymphalidae</taxon>
        <taxon>Nymphalinae</taxon>
        <taxon>Vanessa</taxon>
    </lineage>
</organism>
<feature type="region of interest" description="Disordered" evidence="1">
    <location>
        <begin position="158"/>
        <end position="313"/>
    </location>
</feature>
<feature type="signal peptide" evidence="2">
    <location>
        <begin position="1"/>
        <end position="16"/>
    </location>
</feature>
<evidence type="ECO:0000256" key="1">
    <source>
        <dbReference type="SAM" id="MobiDB-lite"/>
    </source>
</evidence>
<evidence type="ECO:0000313" key="4">
    <source>
        <dbReference type="RefSeq" id="XP_064075477.1"/>
    </source>
</evidence>
<feature type="compositionally biased region" description="Basic residues" evidence="1">
    <location>
        <begin position="466"/>
        <end position="485"/>
    </location>
</feature>
<protein>
    <submittedName>
        <fullName evidence="4">Uncharacterized protein LOC113391797</fullName>
    </submittedName>
</protein>
<feature type="compositionally biased region" description="Basic residues" evidence="1">
    <location>
        <begin position="221"/>
        <end position="231"/>
    </location>
</feature>
<feature type="region of interest" description="Disordered" evidence="1">
    <location>
        <begin position="433"/>
        <end position="515"/>
    </location>
</feature>